<keyword evidence="2" id="KW-1185">Reference proteome</keyword>
<keyword evidence="1" id="KW-0238">DNA-binding</keyword>
<sequence>MDLNTQQPDRVANTAIDPLIAGREAAVILGVSYPTFLRRVSDGTVPKPLKLGALSRWPKSEIFAVIEAAKARRHTN</sequence>
<accession>A0A421BXM5</accession>
<protein>
    <submittedName>
        <fullName evidence="1">DNA-binding protein</fullName>
    </submittedName>
</protein>
<dbReference type="RefSeq" id="WP_121530451.1">
    <property type="nucleotide sequence ID" value="NZ_RCHI01000001.1"/>
</dbReference>
<gene>
    <name evidence="1" type="ORF">DYS74_01895</name>
</gene>
<evidence type="ECO:0000313" key="1">
    <source>
        <dbReference type="EMBL" id="RLL73092.1"/>
    </source>
</evidence>
<dbReference type="Proteomes" id="UP000279673">
    <property type="component" value="Unassembled WGS sequence"/>
</dbReference>
<dbReference type="Gene3D" id="1.10.238.160">
    <property type="match status" value="1"/>
</dbReference>
<proteinExistence type="predicted"/>
<name>A0A421BXM5_9RHOB</name>
<dbReference type="GO" id="GO:0003677">
    <property type="term" value="F:DNA binding"/>
    <property type="evidence" value="ECO:0007669"/>
    <property type="project" value="UniProtKB-KW"/>
</dbReference>
<organism evidence="1 2">
    <name type="scientific">Paenirhodobacter hankyongi</name>
    <dbReference type="NCBI Taxonomy" id="2294033"/>
    <lineage>
        <taxon>Bacteria</taxon>
        <taxon>Pseudomonadati</taxon>
        <taxon>Pseudomonadota</taxon>
        <taxon>Alphaproteobacteria</taxon>
        <taxon>Rhodobacterales</taxon>
        <taxon>Rhodobacter group</taxon>
        <taxon>Paenirhodobacter</taxon>
    </lineage>
</organism>
<dbReference type="EMBL" id="RCHI01000001">
    <property type="protein sequence ID" value="RLL73092.1"/>
    <property type="molecule type" value="Genomic_DNA"/>
</dbReference>
<reference evidence="1 2" key="1">
    <citation type="submission" date="2018-10" db="EMBL/GenBank/DDBJ databases">
        <title>Rhodobacter sp . BO-81.</title>
        <authorList>
            <person name="Im W.T."/>
        </authorList>
    </citation>
    <scope>NUCLEOTIDE SEQUENCE [LARGE SCALE GENOMIC DNA]</scope>
    <source>
        <strain evidence="1 2">BO-81</strain>
    </source>
</reference>
<dbReference type="AlphaFoldDB" id="A0A421BXM5"/>
<evidence type="ECO:0000313" key="2">
    <source>
        <dbReference type="Proteomes" id="UP000279673"/>
    </source>
</evidence>
<comment type="caution">
    <text evidence="1">The sequence shown here is derived from an EMBL/GenBank/DDBJ whole genome shotgun (WGS) entry which is preliminary data.</text>
</comment>